<keyword evidence="2" id="KW-1168">Fusion of virus membrane with host membrane</keyword>
<evidence type="ECO:0000256" key="4">
    <source>
        <dbReference type="ARBA" id="ARBA00022521"/>
    </source>
</evidence>
<feature type="transmembrane region" description="Helical" evidence="18">
    <location>
        <begin position="771"/>
        <end position="794"/>
    </location>
</feature>
<evidence type="ECO:0000256" key="10">
    <source>
        <dbReference type="ARBA" id="ARBA00022879"/>
    </source>
</evidence>
<keyword evidence="16" id="KW-1160">Virus entry into host cell</keyword>
<evidence type="ECO:0000256" key="3">
    <source>
        <dbReference type="ARBA" id="ARBA00022511"/>
    </source>
</evidence>
<evidence type="ECO:0000256" key="7">
    <source>
        <dbReference type="ARBA" id="ARBA00022729"/>
    </source>
</evidence>
<accession>B4YED2</accession>
<evidence type="ECO:0000313" key="21">
    <source>
        <dbReference type="Proteomes" id="UP000134498"/>
    </source>
</evidence>
<sequence length="813" mass="90902">MGLPGSIVFLIMIHAFCAKKTPTNTLPSLLSLLGITDLPSLRLNILSLDGSANNQGSWVRDNTTFVYIGASSPANGVLFYMPTSHVQQMTFYKRPVSKLLASNNLIKFLNTGSYINHSFMTAMPPYRRNVQIPSDRSGLKLDDKDDAQPTGTNPPTELKNLKPIDVVNPEHRFILTSELTGTYVKHVCFVDPMDMLIPVDYAHIRTIIFGSDGAEVIMKIGITFASITISMKSAPPVELILSERARNISLIWPALKPYEPVDKFTRRPYLIYLLGPHMNASDMEIKSYINMIESVEESSNYNFQIAQTHAQLFIFAATPISDINDIYCFRVVTTRLFMSLVASVRNAFQSGYISFDEIIKTEANIKMITETLSTFALHSNPGTYFLLSGMHLRNENADIIKSLIRKTIINASKNTASLSILQHLYVLRSAYAFNISQESGNLGEHVSSISLELIIALHEESVRDTIAWNTSARHALYYAFASIFQRPPNEWDASRTARKALLFASSMCTEEHIVATELVIQEMYIKINVKNSPVHILDVYTPCVTALRMDISEHHHRLYAMSDVILHPVIEKYLENDSRGIDAEEELETKAELVITKLKTPLMRRLTIYASEVVTCSDADILEATALLVLPISGLGSYVVTRQLGIRGIVYNVDGVDVNNQLYITYVRLPCTTTAGNIVPMVLPRPLGSDCPYCGCVLLRYSTNGNLRHTIYISSQDLQRELIAGGNSSIRYFNPTIAQIYGTSLLLYPNGTIVRILAFESERVTIISATYVATATAGASIAISIAIITVRMIINNFRYNYHRYKKLSLYDDL</sequence>
<keyword evidence="4" id="KW-1169">Fusion of virus membrane with host cell membrane</keyword>
<proteinExistence type="inferred from homology"/>
<evidence type="ECO:0000256" key="12">
    <source>
        <dbReference type="ARBA" id="ARBA00022989"/>
    </source>
</evidence>
<dbReference type="Gene3D" id="1.20.58.1340">
    <property type="match status" value="1"/>
</dbReference>
<name>B4YED2_9ALPH</name>
<dbReference type="GO" id="GO:0019064">
    <property type="term" value="P:fusion of virus membrane with host plasma membrane"/>
    <property type="evidence" value="ECO:0007669"/>
    <property type="project" value="UniProtKB-KW"/>
</dbReference>
<dbReference type="InterPro" id="IPR003493">
    <property type="entry name" value="Herpes_gH"/>
</dbReference>
<evidence type="ECO:0000256" key="16">
    <source>
        <dbReference type="ARBA" id="ARBA00023296"/>
    </source>
</evidence>
<dbReference type="Pfam" id="PF02489">
    <property type="entry name" value="Herpes_glycop_H"/>
    <property type="match status" value="1"/>
</dbReference>
<comment type="subcellular location">
    <subcellularLocation>
        <location evidence="1">Virion membrane</location>
        <topology evidence="1">Single-pass type I membrane protein</topology>
    </subcellularLocation>
</comment>
<keyword evidence="8" id="KW-0946">Virion</keyword>
<keyword evidence="10" id="KW-0261">Viral envelope protein</keyword>
<dbReference type="Gene3D" id="3.30.500.50">
    <property type="match status" value="1"/>
</dbReference>
<evidence type="ECO:0000256" key="1">
    <source>
        <dbReference type="ARBA" id="ARBA00004563"/>
    </source>
</evidence>
<reference evidence="20 21" key="1">
    <citation type="journal article" date="2007" name="Arch. Virol.">
        <title>Sequence determination of variable regions within the genomes of gallid herpesvirus-2 pathotypes.</title>
        <authorList>
            <person name="Spatz S.J."/>
            <person name="Silva R.F."/>
        </authorList>
    </citation>
    <scope>NUCLEOTIDE SEQUENCE [LARGE SCALE GENOMIC DNA]</scope>
    <source>
        <strain evidence="20">CU-2</strain>
    </source>
</reference>
<keyword evidence="6 18" id="KW-0812">Transmembrane</keyword>
<organism evidence="20 21">
    <name type="scientific">Gallid alphaherpesvirus 2</name>
    <dbReference type="NCBI Taxonomy" id="10390"/>
    <lineage>
        <taxon>Viruses</taxon>
        <taxon>Duplodnaviria</taxon>
        <taxon>Heunggongvirae</taxon>
        <taxon>Peploviricota</taxon>
        <taxon>Herviviricetes</taxon>
        <taxon>Herpesvirales</taxon>
        <taxon>Orthoherpesviridae</taxon>
        <taxon>Alphaherpesvirinae</taxon>
        <taxon>Mardivirus</taxon>
        <taxon>Mardivirus gallidalpha2</taxon>
    </lineage>
</organism>
<keyword evidence="13" id="KW-1039">Host endosome</keyword>
<dbReference type="InterPro" id="IPR038172">
    <property type="entry name" value="Herpes_glycoH_C_sf"/>
</dbReference>
<feature type="region of interest" description="Disordered" evidence="17">
    <location>
        <begin position="135"/>
        <end position="159"/>
    </location>
</feature>
<evidence type="ECO:0000256" key="2">
    <source>
        <dbReference type="ARBA" id="ARBA00022506"/>
    </source>
</evidence>
<keyword evidence="14 18" id="KW-0472">Membrane</keyword>
<keyword evidence="5" id="KW-1162">Viral penetration into host cytoplasm</keyword>
<evidence type="ECO:0000256" key="11">
    <source>
        <dbReference type="ARBA" id="ARBA00022981"/>
    </source>
</evidence>
<evidence type="ECO:0000256" key="13">
    <source>
        <dbReference type="ARBA" id="ARBA00023046"/>
    </source>
</evidence>
<evidence type="ECO:0000256" key="5">
    <source>
        <dbReference type="ARBA" id="ARBA00022595"/>
    </source>
</evidence>
<feature type="domain" description="Herpesvirus glycoprotein H C-terminal" evidence="19">
    <location>
        <begin position="614"/>
        <end position="757"/>
    </location>
</feature>
<keyword evidence="15" id="KW-0325">Glycoprotein</keyword>
<evidence type="ECO:0000256" key="15">
    <source>
        <dbReference type="ARBA" id="ARBA00023180"/>
    </source>
</evidence>
<dbReference type="Gene3D" id="2.60.40.3190">
    <property type="entry name" value="Herpesvirus glycoprotein H, C-terminal domain"/>
    <property type="match status" value="1"/>
</dbReference>
<evidence type="ECO:0000256" key="6">
    <source>
        <dbReference type="ARBA" id="ARBA00022692"/>
    </source>
</evidence>
<evidence type="ECO:0000256" key="8">
    <source>
        <dbReference type="ARBA" id="ARBA00022844"/>
    </source>
</evidence>
<gene>
    <name evidence="20" type="ORF">MDV034</name>
</gene>
<evidence type="ECO:0000256" key="14">
    <source>
        <dbReference type="ARBA" id="ARBA00023136"/>
    </source>
</evidence>
<dbReference type="InterPro" id="IPR035305">
    <property type="entry name" value="Herpes_glycoH_C"/>
</dbReference>
<reference evidence="20 21" key="2">
    <citation type="journal article" date="2008" name="Virus Genes">
        <title>Sequence determination of a mildly virulent strain (CU-2) of Gallid herpesvirus type 2 using 454 pyrosequencing.</title>
        <authorList>
            <person name="Spatz S.J."/>
            <person name="Rue C.A."/>
        </authorList>
    </citation>
    <scope>NUCLEOTIDE SEQUENCE [LARGE SCALE GENOMIC DNA]</scope>
    <source>
        <strain evidence="20">CU-2</strain>
    </source>
</reference>
<dbReference type="GO" id="GO:0019031">
    <property type="term" value="C:viral envelope"/>
    <property type="evidence" value="ECO:0007669"/>
    <property type="project" value="UniProtKB-KW"/>
</dbReference>
<keyword evidence="9" id="KW-1043">Host membrane</keyword>
<evidence type="ECO:0000256" key="17">
    <source>
        <dbReference type="SAM" id="MobiDB-lite"/>
    </source>
</evidence>
<dbReference type="GO" id="GO:0046718">
    <property type="term" value="P:symbiont entry into host cell"/>
    <property type="evidence" value="ECO:0007669"/>
    <property type="project" value="UniProtKB-KW"/>
</dbReference>
<keyword evidence="7" id="KW-0732">Signal</keyword>
<dbReference type="Proteomes" id="UP000134498">
    <property type="component" value="Genome"/>
</dbReference>
<evidence type="ECO:0000313" key="20">
    <source>
        <dbReference type="EMBL" id="ACF94933.1"/>
    </source>
</evidence>
<dbReference type="EMBL" id="EU499381">
    <property type="protein sequence ID" value="ACF94933.1"/>
    <property type="molecule type" value="Genomic_DNA"/>
</dbReference>
<protein>
    <submittedName>
        <fullName evidence="20">UL22</fullName>
    </submittedName>
</protein>
<evidence type="ECO:0000259" key="19">
    <source>
        <dbReference type="Pfam" id="PF17488"/>
    </source>
</evidence>
<keyword evidence="11" id="KW-0730">Sialic acid</keyword>
<dbReference type="HAMAP" id="MF_04033">
    <property type="entry name" value="HSV_GH"/>
    <property type="match status" value="1"/>
</dbReference>
<keyword evidence="3" id="KW-1032">Host cell membrane</keyword>
<evidence type="ECO:0000256" key="9">
    <source>
        <dbReference type="ARBA" id="ARBA00022870"/>
    </source>
</evidence>
<evidence type="ECO:0000256" key="18">
    <source>
        <dbReference type="SAM" id="Phobius"/>
    </source>
</evidence>
<dbReference type="GO" id="GO:0055036">
    <property type="term" value="C:virion membrane"/>
    <property type="evidence" value="ECO:0007669"/>
    <property type="project" value="UniProtKB-SubCell"/>
</dbReference>
<dbReference type="Pfam" id="PF17488">
    <property type="entry name" value="Herpes_glycoH_C"/>
    <property type="match status" value="1"/>
</dbReference>
<feature type="compositionally biased region" description="Basic and acidic residues" evidence="17">
    <location>
        <begin position="137"/>
        <end position="147"/>
    </location>
</feature>
<keyword evidence="12 18" id="KW-1133">Transmembrane helix</keyword>